<dbReference type="Proteomes" id="UP000037146">
    <property type="component" value="Unassembled WGS sequence"/>
</dbReference>
<evidence type="ECO:0000313" key="2">
    <source>
        <dbReference type="Proteomes" id="UP000037146"/>
    </source>
</evidence>
<keyword evidence="2" id="KW-1185">Reference proteome</keyword>
<comment type="caution">
    <text evidence="1">The sequence shown here is derived from an EMBL/GenBank/DDBJ whole genome shotgun (WGS) entry which is preliminary data.</text>
</comment>
<accession>A0A0K9GR86</accession>
<gene>
    <name evidence="1" type="ORF">AC625_06255</name>
</gene>
<dbReference type="Pfam" id="PF13076">
    <property type="entry name" value="Fur_reg_FbpA"/>
    <property type="match status" value="1"/>
</dbReference>
<organism evidence="1 2">
    <name type="scientific">Peribacillus loiseleuriae</name>
    <dbReference type="NCBI Taxonomy" id="1679170"/>
    <lineage>
        <taxon>Bacteria</taxon>
        <taxon>Bacillati</taxon>
        <taxon>Bacillota</taxon>
        <taxon>Bacilli</taxon>
        <taxon>Bacillales</taxon>
        <taxon>Bacillaceae</taxon>
        <taxon>Peribacillus</taxon>
    </lineage>
</organism>
<sequence>MTKLMKMVEAQKALLIEQLLSHGVYKTSDQKHLYDVSLNILVKEFEQIQNNEHSTTKNIVT</sequence>
<dbReference type="PATRIC" id="fig|1679170.3.peg.1341"/>
<dbReference type="OrthoDB" id="2909168at2"/>
<proteinExistence type="predicted"/>
<dbReference type="InterPro" id="IPR025072">
    <property type="entry name" value="Fur_reg_FbpA"/>
</dbReference>
<reference evidence="2" key="1">
    <citation type="submission" date="2015-07" db="EMBL/GenBank/DDBJ databases">
        <title>Genome sequencing project for genomic taxonomy and phylogenomics of Bacillus-like bacteria.</title>
        <authorList>
            <person name="Liu B."/>
            <person name="Wang J."/>
            <person name="Zhu Y."/>
            <person name="Liu G."/>
            <person name="Chen Q."/>
            <person name="Chen Z."/>
            <person name="Lan J."/>
            <person name="Che J."/>
            <person name="Ge C."/>
            <person name="Shi H."/>
            <person name="Pan Z."/>
            <person name="Liu X."/>
        </authorList>
    </citation>
    <scope>NUCLEOTIDE SEQUENCE [LARGE SCALE GENOMIC DNA]</scope>
    <source>
        <strain evidence="2">FJAT-27997</strain>
    </source>
</reference>
<protein>
    <recommendedName>
        <fullName evidence="3">Fur-regulated basic protein FbpA</fullName>
    </recommendedName>
</protein>
<dbReference type="EMBL" id="LFZW01000001">
    <property type="protein sequence ID" value="KMY49170.1"/>
    <property type="molecule type" value="Genomic_DNA"/>
</dbReference>
<name>A0A0K9GR86_9BACI</name>
<evidence type="ECO:0008006" key="3">
    <source>
        <dbReference type="Google" id="ProtNLM"/>
    </source>
</evidence>
<evidence type="ECO:0000313" key="1">
    <source>
        <dbReference type="EMBL" id="KMY49170.1"/>
    </source>
</evidence>
<dbReference type="RefSeq" id="WP_049680503.1">
    <property type="nucleotide sequence ID" value="NZ_LFZW01000001.1"/>
</dbReference>
<dbReference type="AlphaFoldDB" id="A0A0K9GR86"/>